<evidence type="ECO:0000256" key="1">
    <source>
        <dbReference type="SAM" id="MobiDB-lite"/>
    </source>
</evidence>
<protein>
    <recommendedName>
        <fullName evidence="6">Small CPxCG-related zinc finger protein</fullName>
    </recommendedName>
</protein>
<dbReference type="EMBL" id="JABURA010000001">
    <property type="protein sequence ID" value="NUB90244.1"/>
    <property type="molecule type" value="Genomic_DNA"/>
</dbReference>
<feature type="region of interest" description="Disordered" evidence="1">
    <location>
        <begin position="1"/>
        <end position="36"/>
    </location>
</feature>
<dbReference type="RefSeq" id="WP_174681715.1">
    <property type="nucleotide sequence ID" value="NZ_JABUQZ010000001.1"/>
</dbReference>
<dbReference type="OrthoDB" id="169264at2157"/>
<evidence type="ECO:0000313" key="3">
    <source>
        <dbReference type="EMBL" id="NUC73932.1"/>
    </source>
</evidence>
<dbReference type="AlphaFoldDB" id="A0A8J8GHR3"/>
<dbReference type="Pfam" id="PF24461">
    <property type="entry name" value="DUF7576"/>
    <property type="match status" value="1"/>
</dbReference>
<dbReference type="Proteomes" id="UP001016761">
    <property type="component" value="Unassembled WGS sequence"/>
</dbReference>
<reference evidence="2 5" key="1">
    <citation type="submission" date="2020-06" db="EMBL/GenBank/DDBJ databases">
        <title>Haloterrigena sp. nov., an extremely halophilic archaeon isolated from a saline sediment.</title>
        <authorList>
            <person name="Liu B.-B."/>
        </authorList>
    </citation>
    <scope>NUCLEOTIDE SEQUENCE</scope>
    <source>
        <strain evidence="2">SYSU A121-1</strain>
        <strain evidence="3 5">SYSU A558-1</strain>
    </source>
</reference>
<proteinExistence type="predicted"/>
<dbReference type="InterPro" id="IPR055998">
    <property type="entry name" value="DUF7576"/>
</dbReference>
<name>A0A8J8GHR3_9EURY</name>
<accession>A0A8J8GHR3</accession>
<evidence type="ECO:0000313" key="5">
    <source>
        <dbReference type="Proteomes" id="UP001016761"/>
    </source>
</evidence>
<evidence type="ECO:0008006" key="6">
    <source>
        <dbReference type="Google" id="ProtNLM"/>
    </source>
</evidence>
<dbReference type="GO" id="GO:0008270">
    <property type="term" value="F:zinc ion binding"/>
    <property type="evidence" value="ECO:0007669"/>
    <property type="project" value="InterPro"/>
</dbReference>
<gene>
    <name evidence="2" type="ORF">HT576_04240</name>
    <name evidence="3" type="ORF">HTZ84_16760</name>
</gene>
<keyword evidence="5" id="KW-1185">Reference proteome</keyword>
<dbReference type="Proteomes" id="UP000728647">
    <property type="component" value="Unassembled WGS sequence"/>
</dbReference>
<sequence>MDDDDPSAAAAPDAPARCENCGTSLDRGNWHPTVGWTDSDDTYRIARFCSDACRDEWRPPREGTDDS</sequence>
<organism evidence="2 4">
    <name type="scientific">Haloterrigena gelatinilytica</name>
    <dbReference type="NCBI Taxonomy" id="2741724"/>
    <lineage>
        <taxon>Archaea</taxon>
        <taxon>Methanobacteriati</taxon>
        <taxon>Methanobacteriota</taxon>
        <taxon>Stenosarchaea group</taxon>
        <taxon>Halobacteria</taxon>
        <taxon>Halobacteriales</taxon>
        <taxon>Natrialbaceae</taxon>
        <taxon>Haloterrigena</taxon>
    </lineage>
</organism>
<evidence type="ECO:0000313" key="2">
    <source>
        <dbReference type="EMBL" id="NUB90244.1"/>
    </source>
</evidence>
<comment type="caution">
    <text evidence="2">The sequence shown here is derived from an EMBL/GenBank/DDBJ whole genome shotgun (WGS) entry which is preliminary data.</text>
</comment>
<evidence type="ECO:0000313" key="4">
    <source>
        <dbReference type="Proteomes" id="UP000728647"/>
    </source>
</evidence>
<dbReference type="EMBL" id="JABUQZ010000001">
    <property type="protein sequence ID" value="NUC73932.1"/>
    <property type="molecule type" value="Genomic_DNA"/>
</dbReference>